<dbReference type="AlphaFoldDB" id="A0A9X1PPX9"/>
<dbReference type="PANTHER" id="PTHR43737:SF1">
    <property type="entry name" value="DUF1501 DOMAIN-CONTAINING PROTEIN"/>
    <property type="match status" value="1"/>
</dbReference>
<keyword evidence="2" id="KW-1185">Reference proteome</keyword>
<gene>
    <name evidence="1" type="ORF">LXM26_14305</name>
</gene>
<evidence type="ECO:0000313" key="1">
    <source>
        <dbReference type="EMBL" id="MCF0062676.1"/>
    </source>
</evidence>
<dbReference type="InterPro" id="IPR010869">
    <property type="entry name" value="DUF1501"/>
</dbReference>
<dbReference type="PANTHER" id="PTHR43737">
    <property type="entry name" value="BLL7424 PROTEIN"/>
    <property type="match status" value="1"/>
</dbReference>
<dbReference type="Pfam" id="PF07394">
    <property type="entry name" value="DUF1501"/>
    <property type="match status" value="1"/>
</dbReference>
<sequence>MNRRDFIAAAATMAVPVTLNGFDLRAFTQNSALVRSVAQAGAANSDRILVMVYLNGGNDGLNTVIPLEYYPAYNQLRSNIAIPEKSVLPLAGSPETGLHPAMTGLQQLYAEGKLGIVHSVSYPNPNFSHVRSSDIWMTGVDSDQYNSSGWAGRYLNNRFPGYPEEYPNSEMEDPLAIQIGYVGSTSLLGNKQSMGISLVSPDEFYQLVGQESFVPASDLPCCDSGDLIRAIRQQQVLAIEYSSEIRKAASLGKNLATYPGDENELAQQLKIVARLIQGGLKTKIYYVEMGGFDTHSAQVTNSSTTEGVHAVLLRNLSSAISAFQKDLQMSNLEDRVMGMTFSDFGRRASSNASKGTDHGIAAPMFLFGTGLKRQIVGTNPDLANDLVPPSSAGQNNQDLKMQVDFRRIYQDVLTDWFGTQQTKSDELLFKNFKTTSIFSGLVQTIGSGKWQDRSIWSTGRPPGPKDSVQINKGHTVLLGNNVSVKNVHVSSGGELEFTGNYSISTTN</sequence>
<proteinExistence type="predicted"/>
<evidence type="ECO:0000313" key="2">
    <source>
        <dbReference type="Proteomes" id="UP001139000"/>
    </source>
</evidence>
<comment type="caution">
    <text evidence="1">The sequence shown here is derived from an EMBL/GenBank/DDBJ whole genome shotgun (WGS) entry which is preliminary data.</text>
</comment>
<name>A0A9X1PPX9_9BACT</name>
<dbReference type="Proteomes" id="UP001139000">
    <property type="component" value="Unassembled WGS sequence"/>
</dbReference>
<organism evidence="1 2">
    <name type="scientific">Dyadobacter chenwenxiniae</name>
    <dbReference type="NCBI Taxonomy" id="2906456"/>
    <lineage>
        <taxon>Bacteria</taxon>
        <taxon>Pseudomonadati</taxon>
        <taxon>Bacteroidota</taxon>
        <taxon>Cytophagia</taxon>
        <taxon>Cytophagales</taxon>
        <taxon>Spirosomataceae</taxon>
        <taxon>Dyadobacter</taxon>
    </lineage>
</organism>
<dbReference type="EMBL" id="JAJTTC010000002">
    <property type="protein sequence ID" value="MCF0062676.1"/>
    <property type="molecule type" value="Genomic_DNA"/>
</dbReference>
<dbReference type="RefSeq" id="WP_234655766.1">
    <property type="nucleotide sequence ID" value="NZ_CP094997.1"/>
</dbReference>
<reference evidence="1" key="1">
    <citation type="submission" date="2021-12" db="EMBL/GenBank/DDBJ databases">
        <title>Novel species in genus Dyadobacter.</title>
        <authorList>
            <person name="Ma C."/>
        </authorList>
    </citation>
    <scope>NUCLEOTIDE SEQUENCE</scope>
    <source>
        <strain evidence="1">LJ419</strain>
    </source>
</reference>
<accession>A0A9X1PPX9</accession>
<protein>
    <submittedName>
        <fullName evidence="1">DUF1501 domain-containing protein</fullName>
    </submittedName>
</protein>